<feature type="domain" description="DUF4352" evidence="4">
    <location>
        <begin position="85"/>
        <end position="190"/>
    </location>
</feature>
<feature type="signal peptide" evidence="3">
    <location>
        <begin position="1"/>
        <end position="25"/>
    </location>
</feature>
<feature type="compositionally biased region" description="Acidic residues" evidence="2">
    <location>
        <begin position="45"/>
        <end position="60"/>
    </location>
</feature>
<comment type="caution">
    <text evidence="5">The sequence shown here is derived from an EMBL/GenBank/DDBJ whole genome shotgun (WGS) entry which is preliminary data.</text>
</comment>
<protein>
    <recommendedName>
        <fullName evidence="4">DUF4352 domain-containing protein</fullName>
    </recommendedName>
</protein>
<evidence type="ECO:0000256" key="3">
    <source>
        <dbReference type="SAM" id="SignalP"/>
    </source>
</evidence>
<dbReference type="EMBL" id="QGTD01000005">
    <property type="protein sequence ID" value="PWU69450.1"/>
    <property type="molecule type" value="Genomic_DNA"/>
</dbReference>
<evidence type="ECO:0000313" key="6">
    <source>
        <dbReference type="Proteomes" id="UP000245624"/>
    </source>
</evidence>
<accession>A0A317L373</accession>
<dbReference type="OrthoDB" id="2972862at2"/>
<proteinExistence type="predicted"/>
<dbReference type="Proteomes" id="UP000245624">
    <property type="component" value="Unassembled WGS sequence"/>
</dbReference>
<feature type="chain" id="PRO_5039508132" description="DUF4352 domain-containing protein" evidence="3">
    <location>
        <begin position="26"/>
        <end position="210"/>
    </location>
</feature>
<keyword evidence="6" id="KW-1185">Reference proteome</keyword>
<evidence type="ECO:0000256" key="2">
    <source>
        <dbReference type="SAM" id="MobiDB-lite"/>
    </source>
</evidence>
<evidence type="ECO:0000259" key="4">
    <source>
        <dbReference type="Pfam" id="PF11611"/>
    </source>
</evidence>
<dbReference type="AlphaFoldDB" id="A0A317L373"/>
<dbReference type="Gene3D" id="2.60.40.1240">
    <property type="match status" value="1"/>
</dbReference>
<evidence type="ECO:0000313" key="5">
    <source>
        <dbReference type="EMBL" id="PWU69450.1"/>
    </source>
</evidence>
<feature type="region of interest" description="Disordered" evidence="2">
    <location>
        <begin position="26"/>
        <end position="77"/>
    </location>
</feature>
<organism evidence="5 6">
    <name type="scientific">Gracilibacillus dipsosauri</name>
    <dbReference type="NCBI Taxonomy" id="178340"/>
    <lineage>
        <taxon>Bacteria</taxon>
        <taxon>Bacillati</taxon>
        <taxon>Bacillota</taxon>
        <taxon>Bacilli</taxon>
        <taxon>Bacillales</taxon>
        <taxon>Bacillaceae</taxon>
        <taxon>Gracilibacillus</taxon>
    </lineage>
</organism>
<keyword evidence="1 3" id="KW-0732">Signal</keyword>
<evidence type="ECO:0000256" key="1">
    <source>
        <dbReference type="ARBA" id="ARBA00022729"/>
    </source>
</evidence>
<dbReference type="InterPro" id="IPR029051">
    <property type="entry name" value="DUF4352"/>
</dbReference>
<dbReference type="InterPro" id="IPR029050">
    <property type="entry name" value="Immunoprotect_excell_Ig-like"/>
</dbReference>
<name>A0A317L373_9BACI</name>
<sequence length="210" mass="23127">MIMSKFKLITIALLLGILLIGCSSDGNNEQQPEEDEATSERSNENSEEVNDSNDENESEESDSKEVSADNNSDVLGLGETGVVESTIGNYEITFESFQVLNDLDGKKPNDADEVYILVEARVDNTGDQALNGTDLYTASLFTEDETRSENDFHNESIEFIDGTIEPGKSMEGQFLFSVPESNSYELIYNHALGAFATELTWEFSADEASN</sequence>
<gene>
    <name evidence="5" type="ORF">DLJ74_05605</name>
</gene>
<dbReference type="PROSITE" id="PS51257">
    <property type="entry name" value="PROKAR_LIPOPROTEIN"/>
    <property type="match status" value="1"/>
</dbReference>
<dbReference type="Pfam" id="PF11611">
    <property type="entry name" value="DUF4352"/>
    <property type="match status" value="1"/>
</dbReference>
<reference evidence="5 6" key="1">
    <citation type="submission" date="2018-05" db="EMBL/GenBank/DDBJ databases">
        <title>Genomic analysis of Gracilibacillus dipsosauri DD1 reveals novel features of a salt-tolerant amylase.</title>
        <authorList>
            <person name="Deutch C.E."/>
            <person name="Yang S."/>
        </authorList>
    </citation>
    <scope>NUCLEOTIDE SEQUENCE [LARGE SCALE GENOMIC DNA]</scope>
    <source>
        <strain evidence="5 6">DD1</strain>
    </source>
</reference>